<dbReference type="EMBL" id="VBPB01000093">
    <property type="protein sequence ID" value="TMQ72766.1"/>
    <property type="molecule type" value="Genomic_DNA"/>
</dbReference>
<sequence length="98" mass="11472">MNDTTTMSTDLDLLAERVEKAAALIQHMRDDRQRVERERDELARRLADSEQKLQGQDVASLLAEVQTLRKEQREWQGERREVASRIEALVKKLERLEA</sequence>
<keyword evidence="1" id="KW-0175">Coiled coil</keyword>
<proteinExistence type="predicted"/>
<dbReference type="SUPFAM" id="SSF46966">
    <property type="entry name" value="Spectrin repeat"/>
    <property type="match status" value="1"/>
</dbReference>
<evidence type="ECO:0008006" key="4">
    <source>
        <dbReference type="Google" id="ProtNLM"/>
    </source>
</evidence>
<accession>A0A538UA67</accession>
<dbReference type="Gene3D" id="1.20.5.340">
    <property type="match status" value="1"/>
</dbReference>
<protein>
    <recommendedName>
        <fullName evidence="4">Cell division protein ZapB</fullName>
    </recommendedName>
</protein>
<dbReference type="AlphaFoldDB" id="A0A538UA67"/>
<gene>
    <name evidence="2" type="ORF">E6K81_06525</name>
</gene>
<comment type="caution">
    <text evidence="2">The sequence shown here is derived from an EMBL/GenBank/DDBJ whole genome shotgun (WGS) entry which is preliminary data.</text>
</comment>
<feature type="coiled-coil region" evidence="1">
    <location>
        <begin position="18"/>
        <end position="78"/>
    </location>
</feature>
<reference evidence="2 3" key="1">
    <citation type="journal article" date="2019" name="Nat. Microbiol.">
        <title>Mediterranean grassland soil C-N compound turnover is dependent on rainfall and depth, and is mediated by genomically divergent microorganisms.</title>
        <authorList>
            <person name="Diamond S."/>
            <person name="Andeer P.F."/>
            <person name="Li Z."/>
            <person name="Crits-Christoph A."/>
            <person name="Burstein D."/>
            <person name="Anantharaman K."/>
            <person name="Lane K.R."/>
            <person name="Thomas B.C."/>
            <person name="Pan C."/>
            <person name="Northen T.R."/>
            <person name="Banfield J.F."/>
        </authorList>
    </citation>
    <scope>NUCLEOTIDE SEQUENCE [LARGE SCALE GENOMIC DNA]</scope>
    <source>
        <strain evidence="2">WS_11</strain>
    </source>
</reference>
<evidence type="ECO:0000313" key="3">
    <source>
        <dbReference type="Proteomes" id="UP000319771"/>
    </source>
</evidence>
<organism evidence="2 3">
    <name type="scientific">Eiseniibacteriota bacterium</name>
    <dbReference type="NCBI Taxonomy" id="2212470"/>
    <lineage>
        <taxon>Bacteria</taxon>
        <taxon>Candidatus Eiseniibacteriota</taxon>
    </lineage>
</organism>
<evidence type="ECO:0000256" key="1">
    <source>
        <dbReference type="SAM" id="Coils"/>
    </source>
</evidence>
<evidence type="ECO:0000313" key="2">
    <source>
        <dbReference type="EMBL" id="TMQ72766.1"/>
    </source>
</evidence>
<name>A0A538UA67_UNCEI</name>
<dbReference type="Proteomes" id="UP000319771">
    <property type="component" value="Unassembled WGS sequence"/>
</dbReference>